<dbReference type="GO" id="GO:0030286">
    <property type="term" value="C:dynein complex"/>
    <property type="evidence" value="ECO:0007669"/>
    <property type="project" value="UniProtKB-KW"/>
</dbReference>
<dbReference type="FunFam" id="1.20.58.1120:FF:000002">
    <property type="entry name" value="Dynein heavy chain 9, axonemal"/>
    <property type="match status" value="1"/>
</dbReference>
<dbReference type="PANTHER" id="PTHR45703:SF8">
    <property type="entry name" value="DYNEINS HEAVY CHAIN"/>
    <property type="match status" value="1"/>
</dbReference>
<evidence type="ECO:0000313" key="17">
    <source>
        <dbReference type="Proteomes" id="UP000699462"/>
    </source>
</evidence>
<dbReference type="Gene3D" id="1.20.140.100">
    <property type="entry name" value="Dynein heavy chain, N-terminal domain 2"/>
    <property type="match status" value="1"/>
</dbReference>
<comment type="similarity">
    <text evidence="2">Belongs to the dynein heavy chain family.</text>
</comment>
<keyword evidence="5" id="KW-0677">Repeat</keyword>
<feature type="domain" description="Dynein heavy chain hydrolytic ATP-binding dynein motor region" evidence="15">
    <location>
        <begin position="558"/>
        <end position="717"/>
    </location>
</feature>
<evidence type="ECO:0000256" key="8">
    <source>
        <dbReference type="ARBA" id="ARBA00023017"/>
    </source>
</evidence>
<evidence type="ECO:0000313" key="16">
    <source>
        <dbReference type="EMBL" id="KAF8562195.1"/>
    </source>
</evidence>
<dbReference type="OrthoDB" id="10251809at2759"/>
<evidence type="ECO:0008006" key="18">
    <source>
        <dbReference type="Google" id="ProtNLM"/>
    </source>
</evidence>
<dbReference type="GO" id="GO:0005524">
    <property type="term" value="F:ATP binding"/>
    <property type="evidence" value="ECO:0007669"/>
    <property type="project" value="UniProtKB-KW"/>
</dbReference>
<dbReference type="InterPro" id="IPR013602">
    <property type="entry name" value="Dynein_heavy_linker"/>
</dbReference>
<accession>A0A8T0D2X1</accession>
<dbReference type="GO" id="GO:0045505">
    <property type="term" value="F:dynein intermediate chain binding"/>
    <property type="evidence" value="ECO:0007669"/>
    <property type="project" value="InterPro"/>
</dbReference>
<dbReference type="AlphaFoldDB" id="A0A8T0D2X1"/>
<dbReference type="FunFam" id="1.20.140.100:FF:000001">
    <property type="entry name" value="dynein heavy chain 17, axonemal"/>
    <property type="match status" value="1"/>
</dbReference>
<dbReference type="SUPFAM" id="SSF52540">
    <property type="entry name" value="P-loop containing nucleoside triphosphate hydrolases"/>
    <property type="match status" value="1"/>
</dbReference>
<evidence type="ECO:0000256" key="6">
    <source>
        <dbReference type="ARBA" id="ARBA00022741"/>
    </source>
</evidence>
<evidence type="ECO:0000256" key="13">
    <source>
        <dbReference type="ARBA" id="ARBA00023273"/>
    </source>
</evidence>
<dbReference type="Gene3D" id="3.20.180.20">
    <property type="entry name" value="Dynein heavy chain, N-terminal domain 2"/>
    <property type="match status" value="1"/>
</dbReference>
<dbReference type="InterPro" id="IPR035699">
    <property type="entry name" value="AAA_6"/>
</dbReference>
<comment type="subcellular location">
    <subcellularLocation>
        <location evidence="1">Cytoplasm</location>
        <location evidence="1">Cytoskeleton</location>
        <location evidence="1">Cilium axoneme</location>
    </subcellularLocation>
</comment>
<protein>
    <recommendedName>
        <fullName evidence="18">Dynein heavy chain, axonemal</fullName>
    </recommendedName>
</protein>
<evidence type="ECO:0000259" key="15">
    <source>
        <dbReference type="Pfam" id="PF12774"/>
    </source>
</evidence>
<dbReference type="Pfam" id="PF12774">
    <property type="entry name" value="AAA_6"/>
    <property type="match status" value="1"/>
</dbReference>
<sequence length="717" mass="82580">MQSSAKSFEVRDIPTYIELKAMRREMKVTKRVWDYINMFRSYVTAWKRSRWKEIDFGAIDEAIREISAGIHTMDKDVKQWPMFQGLEAELKDLNASVTAVRDLQNPAVKERHWMELMADTDRVIDVNGETTLADLLSLNLHKFEEEVHGIVSRASNEQKIERDLEKIEQVWGDMMFEYDSHDRTGVDLPKQTEQLTTTLEEIQVKVLDMLGNRDNAFSIDRINYWYKTLSTADQVLTVWFETQRVWSGLESIFVLCDDIKTQLPKDTELFMKLDKEFRMLIKEIQSKPRVLNATTDRPEMVDEIQKIRDGLAICEKALVDYLETKRLSFPRFYFVSQVDLTDIVSNGKVPSKVLRHLSKLFDSICSLTFANPDAELKHAIKMIAKDGEEVKFVTSFDLRGQVEEWLIQLLDEMRHTLRKILAESVAAYEEKPRDQWIFDYPTQIALIGSQIGWNSEVQIAFGRLEEGLENAMKEYNKKQISQLSVLIQMLLTDLSAGDRQKIMTLCTIDVHNRDIVGQLISQKVDNSQAFTWLSQLRHRWDEMKQDCFANICDAQFTYAYEYLGNTPRLVITPLTDRCYITLTQSLHLCMSGAPAGPAGTGKTETTKDLGRALGIMVYVFNCSEQMDYMSVGNIYKGLAQTGAWGCFDEFNRIAVEVLSVIAVQVKSIQDAIRLRKERFNFLGEVIPLDMSVGLFITMNPGYAGRTELPENLKALFR</sequence>
<keyword evidence="8" id="KW-0243">Dynein</keyword>
<evidence type="ECO:0000256" key="2">
    <source>
        <dbReference type="ARBA" id="ARBA00008887"/>
    </source>
</evidence>
<evidence type="ECO:0000256" key="11">
    <source>
        <dbReference type="ARBA" id="ARBA00023175"/>
    </source>
</evidence>
<dbReference type="InterPro" id="IPR042222">
    <property type="entry name" value="Dynein_2_N"/>
</dbReference>
<keyword evidence="10" id="KW-0969">Cilium</keyword>
<evidence type="ECO:0000256" key="4">
    <source>
        <dbReference type="ARBA" id="ARBA00022701"/>
    </source>
</evidence>
<organism evidence="16 17">
    <name type="scientific">Paragonimus westermani</name>
    <dbReference type="NCBI Taxonomy" id="34504"/>
    <lineage>
        <taxon>Eukaryota</taxon>
        <taxon>Metazoa</taxon>
        <taxon>Spiralia</taxon>
        <taxon>Lophotrochozoa</taxon>
        <taxon>Platyhelminthes</taxon>
        <taxon>Trematoda</taxon>
        <taxon>Digenea</taxon>
        <taxon>Plagiorchiida</taxon>
        <taxon>Troglotremata</taxon>
        <taxon>Troglotrematidae</taxon>
        <taxon>Paragonimus</taxon>
    </lineage>
</organism>
<dbReference type="InterPro" id="IPR026983">
    <property type="entry name" value="DHC"/>
</dbReference>
<dbReference type="EMBL" id="JTDF01021169">
    <property type="protein sequence ID" value="KAF8562195.1"/>
    <property type="molecule type" value="Genomic_DNA"/>
</dbReference>
<keyword evidence="4" id="KW-0493">Microtubule</keyword>
<evidence type="ECO:0000256" key="12">
    <source>
        <dbReference type="ARBA" id="ARBA00023212"/>
    </source>
</evidence>
<keyword evidence="17" id="KW-1185">Reference proteome</keyword>
<dbReference type="Proteomes" id="UP000699462">
    <property type="component" value="Unassembled WGS sequence"/>
</dbReference>
<dbReference type="Gene3D" id="3.40.50.300">
    <property type="entry name" value="P-loop containing nucleotide triphosphate hydrolases"/>
    <property type="match status" value="1"/>
</dbReference>
<dbReference type="InterPro" id="IPR042228">
    <property type="entry name" value="Dynein_linker_3"/>
</dbReference>
<evidence type="ECO:0000256" key="9">
    <source>
        <dbReference type="ARBA" id="ARBA00023054"/>
    </source>
</evidence>
<dbReference type="PANTHER" id="PTHR45703">
    <property type="entry name" value="DYNEIN HEAVY CHAIN"/>
    <property type="match status" value="1"/>
</dbReference>
<evidence type="ECO:0000259" key="14">
    <source>
        <dbReference type="Pfam" id="PF08393"/>
    </source>
</evidence>
<evidence type="ECO:0000256" key="3">
    <source>
        <dbReference type="ARBA" id="ARBA00022490"/>
    </source>
</evidence>
<keyword evidence="6" id="KW-0547">Nucleotide-binding</keyword>
<dbReference type="GO" id="GO:0005874">
    <property type="term" value="C:microtubule"/>
    <property type="evidence" value="ECO:0007669"/>
    <property type="project" value="UniProtKB-KW"/>
</dbReference>
<dbReference type="GO" id="GO:0007018">
    <property type="term" value="P:microtubule-based movement"/>
    <property type="evidence" value="ECO:0007669"/>
    <property type="project" value="InterPro"/>
</dbReference>
<proteinExistence type="inferred from homology"/>
<keyword evidence="12" id="KW-0206">Cytoskeleton</keyword>
<keyword evidence="11" id="KW-0505">Motor protein</keyword>
<evidence type="ECO:0000256" key="10">
    <source>
        <dbReference type="ARBA" id="ARBA00023069"/>
    </source>
</evidence>
<evidence type="ECO:0000256" key="1">
    <source>
        <dbReference type="ARBA" id="ARBA00004430"/>
    </source>
</evidence>
<evidence type="ECO:0000256" key="5">
    <source>
        <dbReference type="ARBA" id="ARBA00022737"/>
    </source>
</evidence>
<keyword evidence="13" id="KW-0966">Cell projection</keyword>
<keyword evidence="9" id="KW-0175">Coiled coil</keyword>
<dbReference type="Gene3D" id="1.10.287.2620">
    <property type="match status" value="1"/>
</dbReference>
<dbReference type="FunFam" id="3.40.50.300:FF:000219">
    <property type="entry name" value="Dynein axonemal heavy chain 17"/>
    <property type="match status" value="1"/>
</dbReference>
<dbReference type="FunFam" id="3.20.180.20:FF:000001">
    <property type="entry name" value="Dynein axonemal heavy chain 5"/>
    <property type="match status" value="1"/>
</dbReference>
<reference evidence="16 17" key="1">
    <citation type="submission" date="2019-07" db="EMBL/GenBank/DDBJ databases">
        <title>Annotation for the trematode Paragonimus westermani.</title>
        <authorList>
            <person name="Choi Y.-J."/>
        </authorList>
    </citation>
    <scope>NUCLEOTIDE SEQUENCE [LARGE SCALE GENOMIC DNA]</scope>
    <source>
        <strain evidence="16">180907_Pwestermani</strain>
    </source>
</reference>
<dbReference type="GO" id="GO:0005930">
    <property type="term" value="C:axoneme"/>
    <property type="evidence" value="ECO:0007669"/>
    <property type="project" value="UniProtKB-SubCell"/>
</dbReference>
<dbReference type="FunFam" id="1.10.287.2620:FF:000002">
    <property type="entry name" value="Dynein heavy chain 2, axonemal"/>
    <property type="match status" value="1"/>
</dbReference>
<keyword evidence="7" id="KW-0067">ATP-binding</keyword>
<dbReference type="GO" id="GO:0051959">
    <property type="term" value="F:dynein light intermediate chain binding"/>
    <property type="evidence" value="ECO:0007669"/>
    <property type="project" value="InterPro"/>
</dbReference>
<dbReference type="InterPro" id="IPR027417">
    <property type="entry name" value="P-loop_NTPase"/>
</dbReference>
<comment type="caution">
    <text evidence="16">The sequence shown here is derived from an EMBL/GenBank/DDBJ whole genome shotgun (WGS) entry which is preliminary data.</text>
</comment>
<name>A0A8T0D2X1_9TREM</name>
<keyword evidence="3" id="KW-0963">Cytoplasm</keyword>
<evidence type="ECO:0000256" key="7">
    <source>
        <dbReference type="ARBA" id="ARBA00022840"/>
    </source>
</evidence>
<feature type="domain" description="Dynein heavy chain linker" evidence="14">
    <location>
        <begin position="19"/>
        <end position="423"/>
    </location>
</feature>
<gene>
    <name evidence="16" type="ORF">P879_07654</name>
</gene>
<dbReference type="Gene3D" id="1.20.58.1120">
    <property type="match status" value="1"/>
</dbReference>
<dbReference type="Pfam" id="PF08393">
    <property type="entry name" value="DHC_N2"/>
    <property type="match status" value="1"/>
</dbReference>